<keyword evidence="1" id="KW-0472">Membrane</keyword>
<comment type="caution">
    <text evidence="2">The sequence shown here is derived from an EMBL/GenBank/DDBJ whole genome shotgun (WGS) entry which is preliminary data.</text>
</comment>
<dbReference type="CDD" id="cd00077">
    <property type="entry name" value="HDc"/>
    <property type="match status" value="1"/>
</dbReference>
<dbReference type="SUPFAM" id="SSF109604">
    <property type="entry name" value="HD-domain/PDEase-like"/>
    <property type="match status" value="1"/>
</dbReference>
<accession>A0A9D1FK89</accession>
<proteinExistence type="predicted"/>
<evidence type="ECO:0000313" key="3">
    <source>
        <dbReference type="Proteomes" id="UP000886865"/>
    </source>
</evidence>
<gene>
    <name evidence="2" type="ORF">IAA86_06975</name>
</gene>
<dbReference type="EMBL" id="DVJQ01000059">
    <property type="protein sequence ID" value="HIS74745.1"/>
    <property type="molecule type" value="Genomic_DNA"/>
</dbReference>
<evidence type="ECO:0000313" key="2">
    <source>
        <dbReference type="EMBL" id="HIS74745.1"/>
    </source>
</evidence>
<evidence type="ECO:0000256" key="1">
    <source>
        <dbReference type="SAM" id="Phobius"/>
    </source>
</evidence>
<sequence length="1634" mass="183744">MEFSNFRNIKNKKTTFLASLDTLKAPQESLYNPSLHGAKTDNVSLGNTFLQDTKALLDELELVKSQQGLVGKLWDGFKNLTNIGAGSKKVELAIKQLQNGEINKSEAKEKLELYKDGQKTCLDVVADMFSSIFAIGIFAATVPTGALGLGFGLCLSTLSAGTIKVGLKGIDSKLNDREYSAKNAIYDVVTGGINGLFAPVTNGLGSSLTKTIGCKLGLEIGGDIVGQGAKTTLKNLIVNQSIDVTGGNIAKRAAALGAGMALDGALGGSADNTTRAILEGKDAKDVAKSSLSGFLGGLIFSPIIGAGFRVASKLGQGAGKKIFKKNPVLNIDKTNNNTPVFVNDGQNTAFRGKKEIEIKSLQEIKADTPVVKPAFSCDVIENLEKSFNAIPQEKEQRVNFLMDFFQTDLKTGEKTLYNETSAEFASIQNEAMRLAKYDDDKIRLALEHSLKMSQINNVNVPYGYLAAYLDIYPDLYGKIKERNIYEIFEKRNKIFPNSEKTAIEDVIALGDLSDSEYKSIYDLIQKAGFCDERIRLSDLIPFSRNIDKNLVEYMCENDLFNLDNVQSVRNGFELYHVFRRLDRGSVEKMHKRGLLVQIPERGSCLNINDAIFLVQELDNEQWQNVAKRGLFSLKNADEKYLNVSDICTLAQMDDETYLNVKSRDLVKKTGSRVVNVRTLAELSDEDWQKFTQRGLDASQPNLSNPQNLINLLNISEGDWKIAQARGLKFANNDDFKLLELSDEQWQNFVKRNLNNPNVKYTTDSKAAIAQLSDIEYENAKKRGLIKENSFRENQEFSAQDILLAKCSDEEYSLYFKRGLDKKDYDAQIKEKLLRMDDKHFTRANEEIIPYLYPPQNRLLWQFSSFNSDEFLELVYLDDEAYSAILELMAINNVVRNRFSLKELKAISKLKPDQIERLKNLFSAPMHSIWKRYDKSVFLDLALLNNDEFTTVENALCCFSVGQTEGYLKRGNMAKICSSQAFIENRDLIAKINNSNLDYETGNILTDIVLKTNDYDFREMGLRQKMEYIRALEKVQNQNVFTQKEKQQLHLEDKIRECKELVHNVIFPTEVSKDDSLKMMKGFFANNNPKLEQLLSSTQFEKFSKDGLALTYSRKSFLSDLTSVLKELSQDEQNAIFNKLGIKPVLDGKNIIGYDGIINLGKLSKDGTEGKVLNLATKFIKENSIVTGEKDLDEALNSLICAIPEFINIIGKQQHIEHDFSLDIHILTVLKNAISNPKYQNLSNEEKFCLKIATIFHDIAKPEFQKDGTHPAMSALYARDILNKSSIVLSDEMKNRIFELINNHHWLAAYNTHRASADEIAVIFRRSGDLKIAQIMAEADLKGVNVNHNSYNLYGKALDYSMQKPIEKALDKINTMGQIFLPNKIITPSKIPNVEYKGKTYKVINFKELSADTDLFQLGFEPNTTVDNLRLFIHTVNDNKISNLENVYRLNDSNNQGFICASYVSVQDKPTFGNNKFGVSLYGENVNIANASFANQGSGSNKDFFAFSEILRGQNSKSAHRKLIPDLIKKELNLSDEEYALLYTKLQKIRYISQLDNIGTITLGEKTFSAKQIKDAIRNADEITIASLKSQHNEVNLYTPKTQAVVAKVNSIEELPQELLNFAHKYNLPIFILGA</sequence>
<organism evidence="2 3">
    <name type="scientific">Candidatus Galligastranaerophilus intestinavium</name>
    <dbReference type="NCBI Taxonomy" id="2840836"/>
    <lineage>
        <taxon>Bacteria</taxon>
        <taxon>Candidatus Galligastranaerophilus</taxon>
    </lineage>
</organism>
<dbReference type="Gene3D" id="1.10.3210.10">
    <property type="entry name" value="Hypothetical protein af1432"/>
    <property type="match status" value="1"/>
</dbReference>
<keyword evidence="1" id="KW-1133">Transmembrane helix</keyword>
<feature type="transmembrane region" description="Helical" evidence="1">
    <location>
        <begin position="120"/>
        <end position="140"/>
    </location>
</feature>
<dbReference type="InterPro" id="IPR003607">
    <property type="entry name" value="HD/PDEase_dom"/>
</dbReference>
<keyword evidence="1" id="KW-0812">Transmembrane</keyword>
<dbReference type="Proteomes" id="UP000886865">
    <property type="component" value="Unassembled WGS sequence"/>
</dbReference>
<protein>
    <submittedName>
        <fullName evidence="2">HD domain-containing protein</fullName>
    </submittedName>
</protein>
<reference evidence="2" key="2">
    <citation type="journal article" date="2021" name="PeerJ">
        <title>Extensive microbial diversity within the chicken gut microbiome revealed by metagenomics and culture.</title>
        <authorList>
            <person name="Gilroy R."/>
            <person name="Ravi A."/>
            <person name="Getino M."/>
            <person name="Pursley I."/>
            <person name="Horton D.L."/>
            <person name="Alikhan N.F."/>
            <person name="Baker D."/>
            <person name="Gharbi K."/>
            <person name="Hall N."/>
            <person name="Watson M."/>
            <person name="Adriaenssens E.M."/>
            <person name="Foster-Nyarko E."/>
            <person name="Jarju S."/>
            <person name="Secka A."/>
            <person name="Antonio M."/>
            <person name="Oren A."/>
            <person name="Chaudhuri R.R."/>
            <person name="La Ragione R."/>
            <person name="Hildebrand F."/>
            <person name="Pallen M.J."/>
        </authorList>
    </citation>
    <scope>NUCLEOTIDE SEQUENCE</scope>
    <source>
        <strain evidence="2">CHK152-2871</strain>
    </source>
</reference>
<reference evidence="2" key="1">
    <citation type="submission" date="2020-10" db="EMBL/GenBank/DDBJ databases">
        <authorList>
            <person name="Gilroy R."/>
        </authorList>
    </citation>
    <scope>NUCLEOTIDE SEQUENCE</scope>
    <source>
        <strain evidence="2">CHK152-2871</strain>
    </source>
</reference>
<name>A0A9D1FK89_9BACT</name>